<feature type="modified residue" description="4-aspartylphosphate" evidence="5">
    <location>
        <position position="53"/>
    </location>
</feature>
<name>A0A1V1PF06_9BACT</name>
<organism evidence="8 9">
    <name type="scientific">Candidatus Magnetoglobus multicellularis str. Araruama</name>
    <dbReference type="NCBI Taxonomy" id="890399"/>
    <lineage>
        <taxon>Bacteria</taxon>
        <taxon>Pseudomonadati</taxon>
        <taxon>Thermodesulfobacteriota</taxon>
        <taxon>Desulfobacteria</taxon>
        <taxon>Desulfobacterales</taxon>
        <taxon>Desulfobacteraceae</taxon>
        <taxon>Candidatus Magnetoglobus</taxon>
    </lineage>
</organism>
<dbReference type="InterPro" id="IPR004358">
    <property type="entry name" value="Sig_transdc_His_kin-like_C"/>
</dbReference>
<keyword evidence="4" id="KW-0902">Two-component regulatory system</keyword>
<dbReference type="SUPFAM" id="SSF55874">
    <property type="entry name" value="ATPase domain of HSP90 chaperone/DNA topoisomerase II/histidine kinase"/>
    <property type="match status" value="1"/>
</dbReference>
<dbReference type="CDD" id="cd19920">
    <property type="entry name" value="REC_PA4781-like"/>
    <property type="match status" value="1"/>
</dbReference>
<dbReference type="PROSITE" id="PS50110">
    <property type="entry name" value="RESPONSE_REGULATORY"/>
    <property type="match status" value="2"/>
</dbReference>
<dbReference type="AlphaFoldDB" id="A0A1V1PF06"/>
<sequence length="630" mass="70792">MPPLIVIIDDVPRNIQLVGQMLKNQGYRVLALTDSKKAVKTIEKNQPSLVLLDIMMPEIDGYEVCSALKSNPKTVEIPVIFLTAKAESYDVVKGFEIGGVDYITKPFNNQELLMRVKTQVTLQNAIKAAKKANAAKSDFLANISHDIRSPMNGIMNVMDLLLKSEITSVQKNYIKIARQAGTSLLCLINDLLDLSKIEAQQLSLDHIQFDLRELLESISDMYAIEAYKKGLEYACIIPDNFQPMVLGDPNRLRQIIINLVNNAIKFTHQGEVSIHVRQQADDTIHFAIQDTGKGIPANRLNQLFKPYDQLDSSTSRKYGGTGLGLSISKQLVNLMNGEIHVQSEENKGATFSFTAMLPRQDAKTGNPALKKNLESVNALVIHRHEKSRQALVNLLKTFNCQCYEANDSTSTLAALRDLNIKLTHCRLLFIDKETYDEDIFLIHDKLKDNPACHSATWILLKKIGTESNLTFDELLSQPVHYESLLSCLEKTFQVQPVEEAIPARNCALNKVLVIDDEVINQMIAENTIQEIGYHTDIASNCTEALAKLEQNDYLFVFSDLYMPDMSAIELTKIIRSPESDVKNHQIKIVVVSASDLKTDKESCMNAGVDVYMTKPYKTNQLTHVIDRFEF</sequence>
<dbReference type="Gene3D" id="3.40.50.2300">
    <property type="match status" value="2"/>
</dbReference>
<dbReference type="PROSITE" id="PS50109">
    <property type="entry name" value="HIS_KIN"/>
    <property type="match status" value="1"/>
</dbReference>
<dbReference type="Pfam" id="PF00512">
    <property type="entry name" value="HisKA"/>
    <property type="match status" value="1"/>
</dbReference>
<evidence type="ECO:0000259" key="6">
    <source>
        <dbReference type="PROSITE" id="PS50109"/>
    </source>
</evidence>
<dbReference type="Pfam" id="PF02518">
    <property type="entry name" value="HATPase_c"/>
    <property type="match status" value="1"/>
</dbReference>
<dbReference type="PANTHER" id="PTHR45339">
    <property type="entry name" value="HYBRID SIGNAL TRANSDUCTION HISTIDINE KINASE J"/>
    <property type="match status" value="1"/>
</dbReference>
<dbReference type="InterPro" id="IPR001789">
    <property type="entry name" value="Sig_transdc_resp-reg_receiver"/>
</dbReference>
<dbReference type="EC" id="2.7.13.3" evidence="2"/>
<dbReference type="SUPFAM" id="SSF47384">
    <property type="entry name" value="Homodimeric domain of signal transducing histidine kinase"/>
    <property type="match status" value="1"/>
</dbReference>
<feature type="domain" description="Response regulatory" evidence="7">
    <location>
        <begin position="510"/>
        <end position="629"/>
    </location>
</feature>
<evidence type="ECO:0000313" key="8">
    <source>
        <dbReference type="EMBL" id="ETR73457.1"/>
    </source>
</evidence>
<proteinExistence type="predicted"/>
<evidence type="ECO:0000256" key="5">
    <source>
        <dbReference type="PROSITE-ProRule" id="PRU00169"/>
    </source>
</evidence>
<dbReference type="Gene3D" id="6.10.250.690">
    <property type="match status" value="1"/>
</dbReference>
<dbReference type="Gene3D" id="1.10.287.130">
    <property type="match status" value="1"/>
</dbReference>
<reference evidence="9" key="1">
    <citation type="submission" date="2012-11" db="EMBL/GenBank/DDBJ databases">
        <authorList>
            <person name="Lucero-Rivera Y.E."/>
            <person name="Tovar-Ramirez D."/>
        </authorList>
    </citation>
    <scope>NUCLEOTIDE SEQUENCE [LARGE SCALE GENOMIC DNA]</scope>
    <source>
        <strain evidence="9">Araruama</strain>
    </source>
</reference>
<accession>A0A1V1PF06</accession>
<gene>
    <name evidence="8" type="ORF">OMM_00935</name>
</gene>
<evidence type="ECO:0000256" key="3">
    <source>
        <dbReference type="ARBA" id="ARBA00022553"/>
    </source>
</evidence>
<feature type="domain" description="Response regulatory" evidence="7">
    <location>
        <begin position="4"/>
        <end position="120"/>
    </location>
</feature>
<dbReference type="CDD" id="cd17546">
    <property type="entry name" value="REC_hyHK_CKI1_RcsC-like"/>
    <property type="match status" value="1"/>
</dbReference>
<dbReference type="EMBL" id="ATBP01000058">
    <property type="protein sequence ID" value="ETR73457.1"/>
    <property type="molecule type" value="Genomic_DNA"/>
</dbReference>
<dbReference type="InterPro" id="IPR003594">
    <property type="entry name" value="HATPase_dom"/>
</dbReference>
<protein>
    <recommendedName>
        <fullName evidence="2">histidine kinase</fullName>
        <ecNumber evidence="2">2.7.13.3</ecNumber>
    </recommendedName>
</protein>
<dbReference type="FunFam" id="3.30.565.10:FF:000010">
    <property type="entry name" value="Sensor histidine kinase RcsC"/>
    <property type="match status" value="1"/>
</dbReference>
<dbReference type="GO" id="GO:0000155">
    <property type="term" value="F:phosphorelay sensor kinase activity"/>
    <property type="evidence" value="ECO:0007669"/>
    <property type="project" value="InterPro"/>
</dbReference>
<comment type="catalytic activity">
    <reaction evidence="1">
        <text>ATP + protein L-histidine = ADP + protein N-phospho-L-histidine.</text>
        <dbReference type="EC" id="2.7.13.3"/>
    </reaction>
</comment>
<dbReference type="InterPro" id="IPR011006">
    <property type="entry name" value="CheY-like_superfamily"/>
</dbReference>
<dbReference type="CDD" id="cd00082">
    <property type="entry name" value="HisKA"/>
    <property type="match status" value="1"/>
</dbReference>
<comment type="caution">
    <text evidence="8">The sequence shown here is derived from an EMBL/GenBank/DDBJ whole genome shotgun (WGS) entry which is preliminary data.</text>
</comment>
<dbReference type="Proteomes" id="UP000189670">
    <property type="component" value="Unassembled WGS sequence"/>
</dbReference>
<dbReference type="CDD" id="cd16922">
    <property type="entry name" value="HATPase_EvgS-ArcB-TorS-like"/>
    <property type="match status" value="1"/>
</dbReference>
<dbReference type="PANTHER" id="PTHR45339:SF1">
    <property type="entry name" value="HYBRID SIGNAL TRANSDUCTION HISTIDINE KINASE J"/>
    <property type="match status" value="1"/>
</dbReference>
<keyword evidence="3 5" id="KW-0597">Phosphoprotein</keyword>
<dbReference type="SUPFAM" id="SSF52172">
    <property type="entry name" value="CheY-like"/>
    <property type="match status" value="3"/>
</dbReference>
<dbReference type="PRINTS" id="PR00344">
    <property type="entry name" value="BCTRLSENSOR"/>
</dbReference>
<evidence type="ECO:0000256" key="4">
    <source>
        <dbReference type="ARBA" id="ARBA00023012"/>
    </source>
</evidence>
<dbReference type="InterPro" id="IPR005467">
    <property type="entry name" value="His_kinase_dom"/>
</dbReference>
<dbReference type="SMART" id="SM00448">
    <property type="entry name" value="REC"/>
    <property type="match status" value="2"/>
</dbReference>
<dbReference type="SMART" id="SM00387">
    <property type="entry name" value="HATPase_c"/>
    <property type="match status" value="1"/>
</dbReference>
<dbReference type="Gene3D" id="3.30.565.10">
    <property type="entry name" value="Histidine kinase-like ATPase, C-terminal domain"/>
    <property type="match status" value="1"/>
</dbReference>
<evidence type="ECO:0000259" key="7">
    <source>
        <dbReference type="PROSITE" id="PS50110"/>
    </source>
</evidence>
<dbReference type="InterPro" id="IPR036890">
    <property type="entry name" value="HATPase_C_sf"/>
</dbReference>
<evidence type="ECO:0000256" key="2">
    <source>
        <dbReference type="ARBA" id="ARBA00012438"/>
    </source>
</evidence>
<dbReference type="SMART" id="SM00388">
    <property type="entry name" value="HisKA"/>
    <property type="match status" value="1"/>
</dbReference>
<evidence type="ECO:0000313" key="9">
    <source>
        <dbReference type="Proteomes" id="UP000189670"/>
    </source>
</evidence>
<evidence type="ECO:0000256" key="1">
    <source>
        <dbReference type="ARBA" id="ARBA00000085"/>
    </source>
</evidence>
<feature type="modified residue" description="4-aspartylphosphate" evidence="5">
    <location>
        <position position="559"/>
    </location>
</feature>
<dbReference type="Pfam" id="PF00072">
    <property type="entry name" value="Response_reg"/>
    <property type="match status" value="2"/>
</dbReference>
<dbReference type="InterPro" id="IPR036097">
    <property type="entry name" value="HisK_dim/P_sf"/>
</dbReference>
<dbReference type="InterPro" id="IPR003661">
    <property type="entry name" value="HisK_dim/P_dom"/>
</dbReference>
<feature type="domain" description="Histidine kinase" evidence="6">
    <location>
        <begin position="142"/>
        <end position="359"/>
    </location>
</feature>